<reference evidence="15" key="1">
    <citation type="journal article" date="2022" name="DNA Res.">
        <title>Genome analysis of five recently described species of the CUG-Ser clade uncovers Candida theae as a new hybrid lineage with pathogenic potential in the Candida parapsilosis species complex.</title>
        <authorList>
            <person name="Mixao V."/>
            <person name="Del Olmo V."/>
            <person name="Hegedusova E."/>
            <person name="Saus E."/>
            <person name="Pryszcz L."/>
            <person name="Cillingova A."/>
            <person name="Nosek J."/>
            <person name="Gabaldon T."/>
        </authorList>
    </citation>
    <scope>NUCLEOTIDE SEQUENCE</scope>
    <source>
        <strain evidence="15">CBS 10844</strain>
    </source>
</reference>
<evidence type="ECO:0000259" key="14">
    <source>
        <dbReference type="Pfam" id="PF01529"/>
    </source>
</evidence>
<dbReference type="InterPro" id="IPR002110">
    <property type="entry name" value="Ankyrin_rpt"/>
</dbReference>
<evidence type="ECO:0000256" key="13">
    <source>
        <dbReference type="RuleBase" id="RU079119"/>
    </source>
</evidence>
<evidence type="ECO:0000256" key="10">
    <source>
        <dbReference type="ARBA" id="ARBA00023315"/>
    </source>
</evidence>
<dbReference type="InterPro" id="IPR036770">
    <property type="entry name" value="Ankyrin_rpt-contain_sf"/>
</dbReference>
<dbReference type="Gene3D" id="1.25.40.20">
    <property type="entry name" value="Ankyrin repeat-containing domain"/>
    <property type="match status" value="2"/>
</dbReference>
<evidence type="ECO:0000313" key="16">
    <source>
        <dbReference type="Proteomes" id="UP001202479"/>
    </source>
</evidence>
<keyword evidence="5 13" id="KW-1133">Transmembrane helix</keyword>
<dbReference type="GO" id="GO:0016020">
    <property type="term" value="C:membrane"/>
    <property type="evidence" value="ECO:0007669"/>
    <property type="project" value="UniProtKB-SubCell"/>
</dbReference>
<dbReference type="PROSITE" id="PS50297">
    <property type="entry name" value="ANK_REP_REGION"/>
    <property type="match status" value="3"/>
</dbReference>
<dbReference type="Pfam" id="PF01529">
    <property type="entry name" value="DHHC"/>
    <property type="match status" value="1"/>
</dbReference>
<evidence type="ECO:0000256" key="2">
    <source>
        <dbReference type="ARBA" id="ARBA00010104"/>
    </source>
</evidence>
<accession>A0AAI9WYZ6</accession>
<dbReference type="SUPFAM" id="SSF48403">
    <property type="entry name" value="Ankyrin repeat"/>
    <property type="match status" value="1"/>
</dbReference>
<feature type="transmembrane region" description="Helical" evidence="13">
    <location>
        <begin position="336"/>
        <end position="354"/>
    </location>
</feature>
<dbReference type="PROSITE" id="PS50216">
    <property type="entry name" value="DHHC"/>
    <property type="match status" value="1"/>
</dbReference>
<evidence type="ECO:0000256" key="1">
    <source>
        <dbReference type="ARBA" id="ARBA00004141"/>
    </source>
</evidence>
<dbReference type="RefSeq" id="XP_049181408.1">
    <property type="nucleotide sequence ID" value="XM_049322830.1"/>
</dbReference>
<evidence type="ECO:0000256" key="12">
    <source>
        <dbReference type="PROSITE-ProRule" id="PRU00023"/>
    </source>
</evidence>
<evidence type="ECO:0000256" key="9">
    <source>
        <dbReference type="ARBA" id="ARBA00023288"/>
    </source>
</evidence>
<keyword evidence="3 13" id="KW-0812">Transmembrane</keyword>
<dbReference type="PANTHER" id="PTHR24161">
    <property type="entry name" value="ANK_REP_REGION DOMAIN-CONTAINING PROTEIN-RELATED"/>
    <property type="match status" value="1"/>
</dbReference>
<feature type="domain" description="Palmitoyltransferase DHHC" evidence="14">
    <location>
        <begin position="415"/>
        <end position="556"/>
    </location>
</feature>
<name>A0AAI9WYZ6_9ASCO</name>
<feature type="transmembrane region" description="Helical" evidence="13">
    <location>
        <begin position="360"/>
        <end position="383"/>
    </location>
</feature>
<dbReference type="EMBL" id="JAHUZD010000028">
    <property type="protein sequence ID" value="KAI3405663.2"/>
    <property type="molecule type" value="Genomic_DNA"/>
</dbReference>
<dbReference type="SMART" id="SM00248">
    <property type="entry name" value="ANK"/>
    <property type="match status" value="6"/>
</dbReference>
<evidence type="ECO:0000256" key="11">
    <source>
        <dbReference type="ARBA" id="ARBA00048048"/>
    </source>
</evidence>
<evidence type="ECO:0000256" key="4">
    <source>
        <dbReference type="ARBA" id="ARBA00022737"/>
    </source>
</evidence>
<evidence type="ECO:0000313" key="15">
    <source>
        <dbReference type="EMBL" id="KAI3405663.2"/>
    </source>
</evidence>
<comment type="subcellular location">
    <subcellularLocation>
        <location evidence="1">Membrane</location>
        <topology evidence="1">Multi-pass membrane protein</topology>
    </subcellularLocation>
</comment>
<keyword evidence="16" id="KW-1185">Reference proteome</keyword>
<evidence type="ECO:0000256" key="6">
    <source>
        <dbReference type="ARBA" id="ARBA00023043"/>
    </source>
</evidence>
<protein>
    <recommendedName>
        <fullName evidence="13">Palmitoyltransferase</fullName>
        <ecNumber evidence="13">2.3.1.225</ecNumber>
    </recommendedName>
</protein>
<evidence type="ECO:0000256" key="7">
    <source>
        <dbReference type="ARBA" id="ARBA00023136"/>
    </source>
</evidence>
<evidence type="ECO:0000256" key="3">
    <source>
        <dbReference type="ARBA" id="ARBA00022692"/>
    </source>
</evidence>
<comment type="domain">
    <text evidence="13">The DHHC domain is required for palmitoyltransferase activity.</text>
</comment>
<evidence type="ECO:0000256" key="5">
    <source>
        <dbReference type="ARBA" id="ARBA00022989"/>
    </source>
</evidence>
<organism evidence="15 16">
    <name type="scientific">Candida oxycetoniae</name>
    <dbReference type="NCBI Taxonomy" id="497107"/>
    <lineage>
        <taxon>Eukaryota</taxon>
        <taxon>Fungi</taxon>
        <taxon>Dikarya</taxon>
        <taxon>Ascomycota</taxon>
        <taxon>Saccharomycotina</taxon>
        <taxon>Pichiomycetes</taxon>
        <taxon>Debaryomycetaceae</taxon>
        <taxon>Candida/Lodderomyces clade</taxon>
        <taxon>Candida</taxon>
    </lineage>
</organism>
<dbReference type="InterPro" id="IPR001594">
    <property type="entry name" value="Palmitoyltrfase_DHHC"/>
</dbReference>
<feature type="transmembrane region" description="Helical" evidence="13">
    <location>
        <begin position="463"/>
        <end position="483"/>
    </location>
</feature>
<dbReference type="PROSITE" id="PS50088">
    <property type="entry name" value="ANK_REPEAT"/>
    <property type="match status" value="3"/>
</dbReference>
<keyword evidence="13" id="KW-0808">Transferase</keyword>
<keyword evidence="10 13" id="KW-0012">Acyltransferase</keyword>
<keyword evidence="7 13" id="KW-0472">Membrane</keyword>
<comment type="similarity">
    <text evidence="2">Belongs to the DHHC palmitoyltransferase family. AKR/ZDHHC17 subfamily.</text>
</comment>
<comment type="catalytic activity">
    <reaction evidence="11 13">
        <text>L-cysteinyl-[protein] + hexadecanoyl-CoA = S-hexadecanoyl-L-cysteinyl-[protein] + CoA</text>
        <dbReference type="Rhea" id="RHEA:36683"/>
        <dbReference type="Rhea" id="RHEA-COMP:10131"/>
        <dbReference type="Rhea" id="RHEA-COMP:11032"/>
        <dbReference type="ChEBI" id="CHEBI:29950"/>
        <dbReference type="ChEBI" id="CHEBI:57287"/>
        <dbReference type="ChEBI" id="CHEBI:57379"/>
        <dbReference type="ChEBI" id="CHEBI:74151"/>
        <dbReference type="EC" id="2.3.1.225"/>
    </reaction>
</comment>
<dbReference type="Pfam" id="PF12796">
    <property type="entry name" value="Ank_2"/>
    <property type="match status" value="2"/>
</dbReference>
<keyword evidence="8" id="KW-0564">Palmitate</keyword>
<dbReference type="AlphaFoldDB" id="A0AAI9WYZ6"/>
<feature type="transmembrane region" description="Helical" evidence="13">
    <location>
        <begin position="525"/>
        <end position="548"/>
    </location>
</feature>
<proteinExistence type="inferred from homology"/>
<dbReference type="EC" id="2.3.1.225" evidence="13"/>
<dbReference type="Proteomes" id="UP001202479">
    <property type="component" value="Unassembled WGS sequence"/>
</dbReference>
<feature type="repeat" description="ANK" evidence="12">
    <location>
        <begin position="162"/>
        <end position="194"/>
    </location>
</feature>
<dbReference type="GO" id="GO:0019706">
    <property type="term" value="F:protein-cysteine S-palmitoyltransferase activity"/>
    <property type="evidence" value="ECO:0007669"/>
    <property type="project" value="UniProtKB-EC"/>
</dbReference>
<feature type="repeat" description="ANK" evidence="12">
    <location>
        <begin position="53"/>
        <end position="85"/>
    </location>
</feature>
<feature type="repeat" description="ANK" evidence="12">
    <location>
        <begin position="195"/>
        <end position="227"/>
    </location>
</feature>
<dbReference type="GeneID" id="73379298"/>
<keyword evidence="9" id="KW-0449">Lipoprotein</keyword>
<comment type="caution">
    <text evidence="15">The sequence shown here is derived from an EMBL/GenBank/DDBJ whole genome shotgun (WGS) entry which is preliminary data.</text>
</comment>
<feature type="transmembrane region" description="Helical" evidence="13">
    <location>
        <begin position="274"/>
        <end position="296"/>
    </location>
</feature>
<evidence type="ECO:0000256" key="8">
    <source>
        <dbReference type="ARBA" id="ARBA00023139"/>
    </source>
</evidence>
<sequence length="691" mass="79193">MNDKEMEDNVVDEEVGSGSSLSAYLEACREGYMDTVVEILGAGSVKVNDTLDDGITGLHWACINNRLKLVKYLIEQGADPNIKGGELNATPLHWACRQGLVYVVDYLISNTLADPNLRDSQDYNALHLAVHSSNIILVVYLLFSCCDARSEKKMYVDDPDSSNRTALHWASYQNDVFTVYALLKFGADVSKVDTTLFTPLHWSFMRGYKNVMKALVEAGSDIFAKNDQNKDSFDVAQDMDCVYTWKKVLVECGRDPKHNWSLKKQWISPKTGKIITFLAPYVILPISLAICTTSSGLAIPKIFASFTVFAFCIYLVKLFIIPTYILANNPLPKSPILAGVFSATAFWCIIVWLYNILPKLIFKNFIANLLLSAVIVIFVWSFFKAMFINPGFVPIPTDNAIIHQQIKELISEGKFDTDHFCVNTFIRKPLRSKYSRQNQKLVARFDHYCPWVYNEVGVRNHKLFITFVYALNLAILIFTYLSIEYFDAAKDGYESDDEDNKMFFCSLIGEDLCFGYNNHQFHFNLMIWCLLQYIWIVFLCVVQTFQILKGLTTWEFSLLSFRNSNKLNYSTIPTDIVNDASQPVEPFPKRRHSEFSTCLHLLGIDQFILTIKMTIASLFSKGKQLEYDPLHIAIPTDYGLKQNWLDFWIIGEVKWRNIFYLPIEGENNLNGQVVDYYKLYEYPSKSSEEII</sequence>
<keyword evidence="6 12" id="KW-0040">ANK repeat</keyword>
<keyword evidence="4" id="KW-0677">Repeat</keyword>
<feature type="transmembrane region" description="Helical" evidence="13">
    <location>
        <begin position="302"/>
        <end position="324"/>
    </location>
</feature>
<gene>
    <name evidence="15" type="ORF">KGF56_001681</name>
</gene>
<dbReference type="PANTHER" id="PTHR24161:SF85">
    <property type="entry name" value="PALMITOYLTRANSFERASE HIP14"/>
    <property type="match status" value="1"/>
</dbReference>